<reference evidence="1" key="1">
    <citation type="submission" date="2020-07" db="EMBL/GenBank/DDBJ databases">
        <title>Multicomponent nature underlies the extraordinary mechanical properties of spider dragline silk.</title>
        <authorList>
            <person name="Kono N."/>
            <person name="Nakamura H."/>
            <person name="Mori M."/>
            <person name="Yoshida Y."/>
            <person name="Ohtoshi R."/>
            <person name="Malay A.D."/>
            <person name="Moran D.A.P."/>
            <person name="Tomita M."/>
            <person name="Numata K."/>
            <person name="Arakawa K."/>
        </authorList>
    </citation>
    <scope>NUCLEOTIDE SEQUENCE</scope>
</reference>
<accession>A0A8X6HVW1</accession>
<evidence type="ECO:0000313" key="2">
    <source>
        <dbReference type="Proteomes" id="UP000887116"/>
    </source>
</evidence>
<dbReference type="Proteomes" id="UP000887116">
    <property type="component" value="Unassembled WGS sequence"/>
</dbReference>
<gene>
    <name evidence="1" type="ORF">TNCT_174061</name>
</gene>
<dbReference type="EMBL" id="BMAO01039393">
    <property type="protein sequence ID" value="GFR31081.1"/>
    <property type="molecule type" value="Genomic_DNA"/>
</dbReference>
<comment type="caution">
    <text evidence="1">The sequence shown here is derived from an EMBL/GenBank/DDBJ whole genome shotgun (WGS) entry which is preliminary data.</text>
</comment>
<keyword evidence="2" id="KW-1185">Reference proteome</keyword>
<evidence type="ECO:0000313" key="1">
    <source>
        <dbReference type="EMBL" id="GFR31081.1"/>
    </source>
</evidence>
<organism evidence="1 2">
    <name type="scientific">Trichonephila clavata</name>
    <name type="common">Joro spider</name>
    <name type="synonym">Nephila clavata</name>
    <dbReference type="NCBI Taxonomy" id="2740835"/>
    <lineage>
        <taxon>Eukaryota</taxon>
        <taxon>Metazoa</taxon>
        <taxon>Ecdysozoa</taxon>
        <taxon>Arthropoda</taxon>
        <taxon>Chelicerata</taxon>
        <taxon>Arachnida</taxon>
        <taxon>Araneae</taxon>
        <taxon>Araneomorphae</taxon>
        <taxon>Entelegynae</taxon>
        <taxon>Araneoidea</taxon>
        <taxon>Nephilidae</taxon>
        <taxon>Trichonephila</taxon>
    </lineage>
</organism>
<proteinExistence type="predicted"/>
<name>A0A8X6HVW1_TRICU</name>
<sequence length="66" mass="7635">MTLKLRKKLLEIHIFSGSCNVLIHQNKLRRYGINRVRILLGYLPATFEYPSPVSVWFCQTGCPRSA</sequence>
<dbReference type="AlphaFoldDB" id="A0A8X6HVW1"/>
<protein>
    <submittedName>
        <fullName evidence="1">Uncharacterized protein</fullName>
    </submittedName>
</protein>